<feature type="transmembrane region" description="Helical" evidence="5">
    <location>
        <begin position="594"/>
        <end position="616"/>
    </location>
</feature>
<keyword evidence="3 5" id="KW-1133">Transmembrane helix</keyword>
<protein>
    <submittedName>
        <fullName evidence="7">YhgE/Pip domain-containing protein</fullName>
    </submittedName>
</protein>
<evidence type="ECO:0000256" key="2">
    <source>
        <dbReference type="ARBA" id="ARBA00022692"/>
    </source>
</evidence>
<evidence type="ECO:0000256" key="3">
    <source>
        <dbReference type="ARBA" id="ARBA00022989"/>
    </source>
</evidence>
<evidence type="ECO:0000313" key="8">
    <source>
        <dbReference type="Proteomes" id="UP001241748"/>
    </source>
</evidence>
<dbReference type="Gene3D" id="1.10.287.950">
    <property type="entry name" value="Methyl-accepting chemotaxis protein"/>
    <property type="match status" value="1"/>
</dbReference>
<feature type="transmembrane region" description="Helical" evidence="5">
    <location>
        <begin position="684"/>
        <end position="705"/>
    </location>
</feature>
<gene>
    <name evidence="7" type="ORF">P5G62_023085</name>
</gene>
<dbReference type="EMBL" id="JAROBZ020000002">
    <property type="protein sequence ID" value="MFB3169994.1"/>
    <property type="molecule type" value="Genomic_DNA"/>
</dbReference>
<reference evidence="7 8" key="1">
    <citation type="submission" date="2024-05" db="EMBL/GenBank/DDBJ databases">
        <authorList>
            <person name="Venkateswaran K."/>
        </authorList>
    </citation>
    <scope>NUCLEOTIDE SEQUENCE [LARGE SCALE GENOMIC DNA]</scope>
    <source>
        <strain evidence="7 8">179-C4-2-HS</strain>
    </source>
</reference>
<comment type="caution">
    <text evidence="7">The sequence shown here is derived from an EMBL/GenBank/DDBJ whole genome shotgun (WGS) entry which is preliminary data.</text>
</comment>
<name>A0ABV4YYS1_9BACI</name>
<dbReference type="NCBIfam" id="TIGR03062">
    <property type="entry name" value="pip_yhgE_Cterm"/>
    <property type="match status" value="1"/>
</dbReference>
<dbReference type="PANTHER" id="PTHR43077">
    <property type="entry name" value="TRANSPORT PERMEASE YVFS-RELATED"/>
    <property type="match status" value="1"/>
</dbReference>
<evidence type="ECO:0000256" key="5">
    <source>
        <dbReference type="SAM" id="Phobius"/>
    </source>
</evidence>
<feature type="transmembrane region" description="Helical" evidence="5">
    <location>
        <begin position="567"/>
        <end position="588"/>
    </location>
</feature>
<feature type="domain" description="ABC-2 type transporter transmembrane" evidence="6">
    <location>
        <begin position="22"/>
        <end position="699"/>
    </location>
</feature>
<evidence type="ECO:0000256" key="4">
    <source>
        <dbReference type="ARBA" id="ARBA00023136"/>
    </source>
</evidence>
<dbReference type="InterPro" id="IPR051328">
    <property type="entry name" value="T7SS_ABC-Transporter"/>
</dbReference>
<dbReference type="PANTHER" id="PTHR43077:SF5">
    <property type="entry name" value="PHAGE INFECTION PROTEIN"/>
    <property type="match status" value="1"/>
</dbReference>
<dbReference type="InterPro" id="IPR017500">
    <property type="entry name" value="Phage_infect_YhgE_N"/>
</dbReference>
<dbReference type="InterPro" id="IPR017501">
    <property type="entry name" value="Phage_infect_YhgE_C"/>
</dbReference>
<feature type="transmembrane region" description="Helical" evidence="5">
    <location>
        <begin position="21"/>
        <end position="40"/>
    </location>
</feature>
<dbReference type="Proteomes" id="UP001241748">
    <property type="component" value="Unassembled WGS sequence"/>
</dbReference>
<evidence type="ECO:0000259" key="6">
    <source>
        <dbReference type="Pfam" id="PF12698"/>
    </source>
</evidence>
<feature type="transmembrane region" description="Helical" evidence="5">
    <location>
        <begin position="625"/>
        <end position="647"/>
    </location>
</feature>
<dbReference type="InterPro" id="IPR023908">
    <property type="entry name" value="xxxLxxG_rpt"/>
</dbReference>
<evidence type="ECO:0000313" key="7">
    <source>
        <dbReference type="EMBL" id="MFB3169994.1"/>
    </source>
</evidence>
<dbReference type="RefSeq" id="WP_306074551.1">
    <property type="nucleotide sequence ID" value="NZ_JAROBZ020000002.1"/>
</dbReference>
<sequence length="719" mass="76915">MKGFKAELKTILTNRKVLVPIIAILFIPVLYAGMFLWAFWDPYKYLSDLPVAIVNQDEGAELAGETLQIGDDLVNNLKKSKTFDFDIVDKEQGYQGLEDQKYYILVEIPSNFSKNATTLLEDQPQKLQIKYVPNEGANFLSAQIGETAMKEIKAEISKEIVATYSESIFEKVSEMGDGLAQASEGAGQLNDGSAELNKGAGKIKENLQTLASKSIEFEQGINSAAAGTTEVAKGTAAIQQGLQEADDKLSLLVTGTEKAQAGAEQIKQELPAGIAAGISSQLSGSTEKLNEGINQFETQLNAGLSAQIADQMIAQQTAKMKELAGALIAKGVPAETVSEIMAQQTATAPSKTDVQQQVAQAITSGLHQGFTQFKTQVNGQLQGATAGLESQLKKQTDPVFDQLIGGIGEINANQVKFQQGIHQLYTGSTELNAGANQLTAGMGELSAGADKITVGTGKLAEGSTELQAGTEKLQDGTSELNEKLSEGAEAANSVKADDDTYDMMGEPVKVDKNEINNVPNYGTGFAPYFVSLGLFVGALIISIVFGLREPAVKPASASQWFFGKLGVITIIGVLQALLVDFVLLVGLGMKVQSVPLFIVTTILTSMVFVTLIQMLVTTLADVGRFIAILVLIMQLTTSAGTFPLALIPEALQPFNAFFPMTYTVQAFKAVISSGDFAYMWHNNLILLAYMAGFMLVTFIYLAFTFKRKQGSAGLMEKAA</sequence>
<dbReference type="NCBIfam" id="TIGR03057">
    <property type="entry name" value="xxxLxxG_by_4"/>
    <property type="match status" value="4"/>
</dbReference>
<dbReference type="Pfam" id="PF12698">
    <property type="entry name" value="ABC2_membrane_3"/>
    <property type="match status" value="1"/>
</dbReference>
<dbReference type="NCBIfam" id="TIGR03061">
    <property type="entry name" value="pip_yhgE_Nterm"/>
    <property type="match status" value="1"/>
</dbReference>
<accession>A0ABV4YYS1</accession>
<evidence type="ECO:0000256" key="1">
    <source>
        <dbReference type="ARBA" id="ARBA00004141"/>
    </source>
</evidence>
<comment type="subcellular location">
    <subcellularLocation>
        <location evidence="1">Membrane</location>
        <topology evidence="1">Multi-pass membrane protein</topology>
    </subcellularLocation>
</comment>
<feature type="transmembrane region" description="Helical" evidence="5">
    <location>
        <begin position="525"/>
        <end position="547"/>
    </location>
</feature>
<keyword evidence="8" id="KW-1185">Reference proteome</keyword>
<dbReference type="InterPro" id="IPR013525">
    <property type="entry name" value="ABC2_TM"/>
</dbReference>
<proteinExistence type="predicted"/>
<dbReference type="Gene3D" id="3.40.1710.10">
    <property type="entry name" value="abc type-2 transporter like domain"/>
    <property type="match status" value="1"/>
</dbReference>
<organism evidence="7 8">
    <name type="scientific">Neobacillus driksii</name>
    <dbReference type="NCBI Taxonomy" id="3035913"/>
    <lineage>
        <taxon>Bacteria</taxon>
        <taxon>Bacillati</taxon>
        <taxon>Bacillota</taxon>
        <taxon>Bacilli</taxon>
        <taxon>Bacillales</taxon>
        <taxon>Bacillaceae</taxon>
        <taxon>Neobacillus</taxon>
    </lineage>
</organism>
<keyword evidence="4 5" id="KW-0472">Membrane</keyword>
<keyword evidence="2 5" id="KW-0812">Transmembrane</keyword>